<name>A0A183CJZ4_GLOPA</name>
<proteinExistence type="predicted"/>
<keyword evidence="1" id="KW-1185">Reference proteome</keyword>
<reference evidence="1" key="2">
    <citation type="submission" date="2014-05" db="EMBL/GenBank/DDBJ databases">
        <title>The genome and life-stage specific transcriptomes of Globodera pallida elucidate key aspects of plant parasitism by a cyst nematode.</title>
        <authorList>
            <person name="Cotton J.A."/>
            <person name="Lilley C.J."/>
            <person name="Jones L.M."/>
            <person name="Kikuchi T."/>
            <person name="Reid A.J."/>
            <person name="Thorpe P."/>
            <person name="Tsai I.J."/>
            <person name="Beasley H."/>
            <person name="Blok V."/>
            <person name="Cock P.J.A."/>
            <person name="Van den Akker S.E."/>
            <person name="Holroyd N."/>
            <person name="Hunt M."/>
            <person name="Mantelin S."/>
            <person name="Naghra H."/>
            <person name="Pain A."/>
            <person name="Palomares-Rius J.E."/>
            <person name="Zarowiecki M."/>
            <person name="Berriman M."/>
            <person name="Jones J.T."/>
            <person name="Urwin P.E."/>
        </authorList>
    </citation>
    <scope>NUCLEOTIDE SEQUENCE [LARGE SCALE GENOMIC DNA]</scope>
    <source>
        <strain evidence="1">Lindley</strain>
    </source>
</reference>
<evidence type="ECO:0000313" key="1">
    <source>
        <dbReference type="Proteomes" id="UP000050741"/>
    </source>
</evidence>
<dbReference type="Proteomes" id="UP000050741">
    <property type="component" value="Unassembled WGS sequence"/>
</dbReference>
<evidence type="ECO:0000313" key="2">
    <source>
        <dbReference type="WBParaSite" id="GPLIN_001320000"/>
    </source>
</evidence>
<organism evidence="1 2">
    <name type="scientific">Globodera pallida</name>
    <name type="common">Potato cyst nematode worm</name>
    <name type="synonym">Heterodera pallida</name>
    <dbReference type="NCBI Taxonomy" id="36090"/>
    <lineage>
        <taxon>Eukaryota</taxon>
        <taxon>Metazoa</taxon>
        <taxon>Ecdysozoa</taxon>
        <taxon>Nematoda</taxon>
        <taxon>Chromadorea</taxon>
        <taxon>Rhabditida</taxon>
        <taxon>Tylenchina</taxon>
        <taxon>Tylenchomorpha</taxon>
        <taxon>Tylenchoidea</taxon>
        <taxon>Heteroderidae</taxon>
        <taxon>Heteroderinae</taxon>
        <taxon>Globodera</taxon>
    </lineage>
</organism>
<reference evidence="2" key="3">
    <citation type="submission" date="2016-06" db="UniProtKB">
        <authorList>
            <consortium name="WormBaseParasite"/>
        </authorList>
    </citation>
    <scope>IDENTIFICATION</scope>
</reference>
<sequence>MLNRLIKSAVTPLPALRATSARASSGGSGTPWIGNDFEDFSKHYKAGLRDSKRIGEFWKNVSMYVMMPLLAFAA</sequence>
<dbReference type="AlphaFoldDB" id="A0A183CJZ4"/>
<protein>
    <submittedName>
        <fullName evidence="2">Succinate dehydrogenase [ubiquinone] cytochrome b small subunit</fullName>
    </submittedName>
</protein>
<reference evidence="1" key="1">
    <citation type="submission" date="2013-12" db="EMBL/GenBank/DDBJ databases">
        <authorList>
            <person name="Aslett M."/>
        </authorList>
    </citation>
    <scope>NUCLEOTIDE SEQUENCE [LARGE SCALE GENOMIC DNA]</scope>
    <source>
        <strain evidence="1">Lindley</strain>
    </source>
</reference>
<accession>A0A183CJZ4</accession>
<dbReference type="WBParaSite" id="GPLIN_001320000">
    <property type="protein sequence ID" value="GPLIN_001320000"/>
    <property type="gene ID" value="GPLIN_001320000"/>
</dbReference>